<dbReference type="InterPro" id="IPR014710">
    <property type="entry name" value="RmlC-like_jellyroll"/>
</dbReference>
<dbReference type="GO" id="GO:0003700">
    <property type="term" value="F:DNA-binding transcription factor activity"/>
    <property type="evidence" value="ECO:0007669"/>
    <property type="project" value="InterPro"/>
</dbReference>
<dbReference type="Pfam" id="PF07883">
    <property type="entry name" value="Cupin_2"/>
    <property type="match status" value="1"/>
</dbReference>
<gene>
    <name evidence="5" type="ORF">KUV50_18995</name>
</gene>
<evidence type="ECO:0000256" key="2">
    <source>
        <dbReference type="ARBA" id="ARBA00023125"/>
    </source>
</evidence>
<dbReference type="Gene3D" id="2.60.120.10">
    <property type="entry name" value="Jelly Rolls"/>
    <property type="match status" value="1"/>
</dbReference>
<evidence type="ECO:0000256" key="3">
    <source>
        <dbReference type="ARBA" id="ARBA00023163"/>
    </source>
</evidence>
<reference evidence="5" key="1">
    <citation type="submission" date="2021-06" db="EMBL/GenBank/DDBJ databases">
        <title>44 bacteria genomes isolated from Dapeng, Shenzhen.</title>
        <authorList>
            <person name="Zheng W."/>
            <person name="Yu S."/>
            <person name="Huang Y."/>
        </authorList>
    </citation>
    <scope>NUCLEOTIDE SEQUENCE</scope>
    <source>
        <strain evidence="5">DP5N28-2</strain>
    </source>
</reference>
<dbReference type="Gene3D" id="1.10.10.60">
    <property type="entry name" value="Homeodomain-like"/>
    <property type="match status" value="2"/>
</dbReference>
<comment type="caution">
    <text evidence="5">The sequence shown here is derived from an EMBL/GenBank/DDBJ whole genome shotgun (WGS) entry which is preliminary data.</text>
</comment>
<dbReference type="Proteomes" id="UP000753961">
    <property type="component" value="Unassembled WGS sequence"/>
</dbReference>
<dbReference type="InterPro" id="IPR011051">
    <property type="entry name" value="RmlC_Cupin_sf"/>
</dbReference>
<name>A0A953HY26_9BACT</name>
<dbReference type="RefSeq" id="WP_222581796.1">
    <property type="nucleotide sequence ID" value="NZ_JAHVHU010000028.1"/>
</dbReference>
<evidence type="ECO:0000256" key="1">
    <source>
        <dbReference type="ARBA" id="ARBA00023015"/>
    </source>
</evidence>
<dbReference type="PROSITE" id="PS01124">
    <property type="entry name" value="HTH_ARAC_FAMILY_2"/>
    <property type="match status" value="1"/>
</dbReference>
<dbReference type="InterPro" id="IPR018060">
    <property type="entry name" value="HTH_AraC"/>
</dbReference>
<organism evidence="5 6">
    <name type="scientific">Membranihabitans marinus</name>
    <dbReference type="NCBI Taxonomy" id="1227546"/>
    <lineage>
        <taxon>Bacteria</taxon>
        <taxon>Pseudomonadati</taxon>
        <taxon>Bacteroidota</taxon>
        <taxon>Saprospiria</taxon>
        <taxon>Saprospirales</taxon>
        <taxon>Saprospiraceae</taxon>
        <taxon>Membranihabitans</taxon>
    </lineage>
</organism>
<dbReference type="InterPro" id="IPR018062">
    <property type="entry name" value="HTH_AraC-typ_CS"/>
</dbReference>
<dbReference type="PANTHER" id="PTHR43280">
    <property type="entry name" value="ARAC-FAMILY TRANSCRIPTIONAL REGULATOR"/>
    <property type="match status" value="1"/>
</dbReference>
<proteinExistence type="predicted"/>
<dbReference type="SUPFAM" id="SSF51182">
    <property type="entry name" value="RmlC-like cupins"/>
    <property type="match status" value="1"/>
</dbReference>
<keyword evidence="1" id="KW-0805">Transcription regulation</keyword>
<dbReference type="SUPFAM" id="SSF46689">
    <property type="entry name" value="Homeodomain-like"/>
    <property type="match status" value="2"/>
</dbReference>
<dbReference type="PANTHER" id="PTHR43280:SF2">
    <property type="entry name" value="HTH-TYPE TRANSCRIPTIONAL REGULATOR EXSA"/>
    <property type="match status" value="1"/>
</dbReference>
<sequence length="294" mass="34293">MKPILMRHCEPRNESFKAWINSDPYVHNPWHFHPEFEFTYILRGKGTLFIGDSMESYAKDDLLVIGPNLPHELRSDIEEKPDNYSQSISIHFKYDFLNESFYDLPEMVQLNELLGLANRGIRLTDNQAKDLIRDNITKLPYMNGMKRVVKLLEILEIVSSSNSLNLLSSNSFTESIDPGQDHRINKIYEYVMKNFRRPISNADVAGLVNMTNTSFCRYFKKRTNKSFISYLNEIRVGYACKLLLEGKHTVAEVAFECGYEYVSYFNKIFKEIKGMTPSEYVDEYFVTNMTDSIK</sequence>
<feature type="domain" description="HTH araC/xylS-type" evidence="4">
    <location>
        <begin position="185"/>
        <end position="283"/>
    </location>
</feature>
<accession>A0A953HY26</accession>
<dbReference type="GO" id="GO:0043565">
    <property type="term" value="F:sequence-specific DNA binding"/>
    <property type="evidence" value="ECO:0007669"/>
    <property type="project" value="InterPro"/>
</dbReference>
<dbReference type="InterPro" id="IPR009057">
    <property type="entry name" value="Homeodomain-like_sf"/>
</dbReference>
<keyword evidence="3" id="KW-0804">Transcription</keyword>
<dbReference type="EMBL" id="JAHVHU010000028">
    <property type="protein sequence ID" value="MBY5960246.1"/>
    <property type="molecule type" value="Genomic_DNA"/>
</dbReference>
<dbReference type="InterPro" id="IPR013096">
    <property type="entry name" value="Cupin_2"/>
</dbReference>
<protein>
    <submittedName>
        <fullName evidence="5">AraC family transcriptional regulator</fullName>
    </submittedName>
</protein>
<dbReference type="AlphaFoldDB" id="A0A953HY26"/>
<evidence type="ECO:0000259" key="4">
    <source>
        <dbReference type="PROSITE" id="PS01124"/>
    </source>
</evidence>
<keyword evidence="6" id="KW-1185">Reference proteome</keyword>
<dbReference type="PROSITE" id="PS00041">
    <property type="entry name" value="HTH_ARAC_FAMILY_1"/>
    <property type="match status" value="1"/>
</dbReference>
<evidence type="ECO:0000313" key="6">
    <source>
        <dbReference type="Proteomes" id="UP000753961"/>
    </source>
</evidence>
<keyword evidence="2" id="KW-0238">DNA-binding</keyword>
<dbReference type="InterPro" id="IPR020449">
    <property type="entry name" value="Tscrpt_reg_AraC-type_HTH"/>
</dbReference>
<dbReference type="PRINTS" id="PR00032">
    <property type="entry name" value="HTHARAC"/>
</dbReference>
<dbReference type="Pfam" id="PF12833">
    <property type="entry name" value="HTH_18"/>
    <property type="match status" value="1"/>
</dbReference>
<evidence type="ECO:0000313" key="5">
    <source>
        <dbReference type="EMBL" id="MBY5960246.1"/>
    </source>
</evidence>
<dbReference type="SMART" id="SM00342">
    <property type="entry name" value="HTH_ARAC"/>
    <property type="match status" value="1"/>
</dbReference>